<evidence type="ECO:0000313" key="3">
    <source>
        <dbReference type="Proteomes" id="UP000515160"/>
    </source>
</evidence>
<evidence type="ECO:0000256" key="2">
    <source>
        <dbReference type="SAM" id="SignalP"/>
    </source>
</evidence>
<sequence length="303" mass="32444">MWQRFGIHVTLMLVIVLASTHSAVIRPAEPVETTTANTLHDAEETTTMATVESSTPQFAVSRDKDATVQIELEASVDPAPGTVEGDLNVRLDRQPQKSAKLLLLSTPAKRPAEVEQQFEEPDESETAAVGSSEANVPTTTPQQQEEQLDNTSTTEHTETTTEAAAAVTTAATIDRKATTATTTKLFAIDATISSKDSSEPNVAVAVATDNATISIAEQPQPAGNNNVAIELALVEPEAEYVLLDTSPDLASVSVSSVTHDELQLGSFTHIDSDAHLQPVVHSVEIVPTRFDDPLIVNYVHNFR</sequence>
<proteinExistence type="predicted"/>
<accession>A0A6P8WE06</accession>
<dbReference type="AlphaFoldDB" id="A0A6P8WE06"/>
<dbReference type="Proteomes" id="UP000515160">
    <property type="component" value="Chromosome 3"/>
</dbReference>
<evidence type="ECO:0000256" key="1">
    <source>
        <dbReference type="SAM" id="MobiDB-lite"/>
    </source>
</evidence>
<keyword evidence="2" id="KW-0732">Signal</keyword>
<feature type="compositionally biased region" description="Acidic residues" evidence="1">
    <location>
        <begin position="116"/>
        <end position="125"/>
    </location>
</feature>
<organism evidence="3 4">
    <name type="scientific">Drosophila albomicans</name>
    <name type="common">Fruit fly</name>
    <dbReference type="NCBI Taxonomy" id="7291"/>
    <lineage>
        <taxon>Eukaryota</taxon>
        <taxon>Metazoa</taxon>
        <taxon>Ecdysozoa</taxon>
        <taxon>Arthropoda</taxon>
        <taxon>Hexapoda</taxon>
        <taxon>Insecta</taxon>
        <taxon>Pterygota</taxon>
        <taxon>Neoptera</taxon>
        <taxon>Endopterygota</taxon>
        <taxon>Diptera</taxon>
        <taxon>Brachycera</taxon>
        <taxon>Muscomorpha</taxon>
        <taxon>Ephydroidea</taxon>
        <taxon>Drosophilidae</taxon>
        <taxon>Drosophila</taxon>
    </lineage>
</organism>
<protein>
    <submittedName>
        <fullName evidence="4">Uncharacterized protein LOC117566454</fullName>
    </submittedName>
</protein>
<reference evidence="4" key="1">
    <citation type="submission" date="2025-08" db="UniProtKB">
        <authorList>
            <consortium name="RefSeq"/>
        </authorList>
    </citation>
    <scope>IDENTIFICATION</scope>
    <source>
        <strain evidence="4">15112-1751.03</strain>
        <tissue evidence="4">Whole Adult</tissue>
    </source>
</reference>
<keyword evidence="3" id="KW-1185">Reference proteome</keyword>
<dbReference type="GeneID" id="117566454"/>
<dbReference type="OrthoDB" id="8001018at2759"/>
<evidence type="ECO:0000313" key="4">
    <source>
        <dbReference type="RefSeq" id="XP_034101876.1"/>
    </source>
</evidence>
<name>A0A6P8WE06_DROAB</name>
<feature type="signal peptide" evidence="2">
    <location>
        <begin position="1"/>
        <end position="22"/>
    </location>
</feature>
<dbReference type="RefSeq" id="XP_034101876.1">
    <property type="nucleotide sequence ID" value="XM_034245985.2"/>
</dbReference>
<feature type="chain" id="PRO_5028289343" evidence="2">
    <location>
        <begin position="23"/>
        <end position="303"/>
    </location>
</feature>
<feature type="region of interest" description="Disordered" evidence="1">
    <location>
        <begin position="104"/>
        <end position="162"/>
    </location>
</feature>
<gene>
    <name evidence="4" type="primary">LOC117566454</name>
</gene>